<keyword evidence="2 3" id="KW-0539">Nucleus</keyword>
<accession>A0A9N9GGN2</accession>
<dbReference type="InterPro" id="IPR036910">
    <property type="entry name" value="HMG_box_dom_sf"/>
</dbReference>
<dbReference type="InterPro" id="IPR051356">
    <property type="entry name" value="SOX/SOX-like_TF"/>
</dbReference>
<evidence type="ECO:0000256" key="3">
    <source>
        <dbReference type="PROSITE-ProRule" id="PRU00267"/>
    </source>
</evidence>
<organism evidence="5 6">
    <name type="scientific">Acaulospora morrowiae</name>
    <dbReference type="NCBI Taxonomy" id="94023"/>
    <lineage>
        <taxon>Eukaryota</taxon>
        <taxon>Fungi</taxon>
        <taxon>Fungi incertae sedis</taxon>
        <taxon>Mucoromycota</taxon>
        <taxon>Glomeromycotina</taxon>
        <taxon>Glomeromycetes</taxon>
        <taxon>Diversisporales</taxon>
        <taxon>Acaulosporaceae</taxon>
        <taxon>Acaulospora</taxon>
    </lineage>
</organism>
<reference evidence="5" key="1">
    <citation type="submission" date="2021-06" db="EMBL/GenBank/DDBJ databases">
        <authorList>
            <person name="Kallberg Y."/>
            <person name="Tangrot J."/>
            <person name="Rosling A."/>
        </authorList>
    </citation>
    <scope>NUCLEOTIDE SEQUENCE</scope>
    <source>
        <strain evidence="5">CL551</strain>
    </source>
</reference>
<dbReference type="AlphaFoldDB" id="A0A9N9GGN2"/>
<feature type="domain" description="HMG box" evidence="4">
    <location>
        <begin position="46"/>
        <end position="113"/>
    </location>
</feature>
<proteinExistence type="predicted"/>
<dbReference type="InterPro" id="IPR009071">
    <property type="entry name" value="HMG_box_dom"/>
</dbReference>
<name>A0A9N9GGN2_9GLOM</name>
<evidence type="ECO:0000313" key="6">
    <source>
        <dbReference type="Proteomes" id="UP000789342"/>
    </source>
</evidence>
<dbReference type="Gene3D" id="1.10.30.10">
    <property type="entry name" value="High mobility group box domain"/>
    <property type="match status" value="1"/>
</dbReference>
<evidence type="ECO:0000256" key="2">
    <source>
        <dbReference type="ARBA" id="ARBA00023242"/>
    </source>
</evidence>
<protein>
    <submittedName>
        <fullName evidence="5">7288_t:CDS:1</fullName>
    </submittedName>
</protein>
<keyword evidence="6" id="KW-1185">Reference proteome</keyword>
<comment type="caution">
    <text evidence="5">The sequence shown here is derived from an EMBL/GenBank/DDBJ whole genome shotgun (WGS) entry which is preliminary data.</text>
</comment>
<sequence length="196" mass="22752">MPIEVLSSSMDDLARKLMSNLDRSRIFPPYYNRPEDLINLSSSNHVKRPPNGFLLCRKNVNREAGRYGICNMRVISKVTGMLWRDASPEEKNAYENLATQVNRLHSAKFPNYKYQPSSRARSTNVSTRLSSYQPYTIPQRPFPVASQTRVAFSQPNYYTDTLFQSFTPEEVTYLQFNPELSQELVAEQYLHHPHQL</sequence>
<dbReference type="GO" id="GO:0000981">
    <property type="term" value="F:DNA-binding transcription factor activity, RNA polymerase II-specific"/>
    <property type="evidence" value="ECO:0007669"/>
    <property type="project" value="TreeGrafter"/>
</dbReference>
<evidence type="ECO:0000313" key="5">
    <source>
        <dbReference type="EMBL" id="CAG8609093.1"/>
    </source>
</evidence>
<gene>
    <name evidence="5" type="ORF">AMORRO_LOCUS8135</name>
</gene>
<dbReference type="PANTHER" id="PTHR45789:SF2">
    <property type="entry name" value="FI18025P1"/>
    <property type="match status" value="1"/>
</dbReference>
<dbReference type="CDD" id="cd01389">
    <property type="entry name" value="HMG-box_ROX1-like"/>
    <property type="match status" value="1"/>
</dbReference>
<dbReference type="EMBL" id="CAJVPV010006705">
    <property type="protein sequence ID" value="CAG8609093.1"/>
    <property type="molecule type" value="Genomic_DNA"/>
</dbReference>
<evidence type="ECO:0000256" key="1">
    <source>
        <dbReference type="ARBA" id="ARBA00023125"/>
    </source>
</evidence>
<dbReference type="GO" id="GO:0000978">
    <property type="term" value="F:RNA polymerase II cis-regulatory region sequence-specific DNA binding"/>
    <property type="evidence" value="ECO:0007669"/>
    <property type="project" value="TreeGrafter"/>
</dbReference>
<keyword evidence="1 3" id="KW-0238">DNA-binding</keyword>
<evidence type="ECO:0000259" key="4">
    <source>
        <dbReference type="PROSITE" id="PS50118"/>
    </source>
</evidence>
<dbReference type="PROSITE" id="PS50118">
    <property type="entry name" value="HMG_BOX_2"/>
    <property type="match status" value="1"/>
</dbReference>
<dbReference type="GO" id="GO:0005634">
    <property type="term" value="C:nucleus"/>
    <property type="evidence" value="ECO:0007669"/>
    <property type="project" value="UniProtKB-UniRule"/>
</dbReference>
<dbReference type="SUPFAM" id="SSF47095">
    <property type="entry name" value="HMG-box"/>
    <property type="match status" value="1"/>
</dbReference>
<feature type="DNA-binding region" description="HMG box" evidence="3">
    <location>
        <begin position="46"/>
        <end position="113"/>
    </location>
</feature>
<dbReference type="PANTHER" id="PTHR45789">
    <property type="entry name" value="FI18025P1"/>
    <property type="match status" value="1"/>
</dbReference>
<dbReference type="SMART" id="SM00398">
    <property type="entry name" value="HMG"/>
    <property type="match status" value="1"/>
</dbReference>
<dbReference type="OrthoDB" id="6247875at2759"/>
<dbReference type="Proteomes" id="UP000789342">
    <property type="component" value="Unassembled WGS sequence"/>
</dbReference>